<accession>K2J092</accession>
<organism evidence="1 2">
    <name type="scientific">Celeribacter baekdonensis B30</name>
    <dbReference type="NCBI Taxonomy" id="1208323"/>
    <lineage>
        <taxon>Bacteria</taxon>
        <taxon>Pseudomonadati</taxon>
        <taxon>Pseudomonadota</taxon>
        <taxon>Alphaproteobacteria</taxon>
        <taxon>Rhodobacterales</taxon>
        <taxon>Roseobacteraceae</taxon>
        <taxon>Celeribacter</taxon>
    </lineage>
</organism>
<gene>
    <name evidence="1" type="ORF">B30_18857</name>
</gene>
<evidence type="ECO:0000313" key="1">
    <source>
        <dbReference type="EMBL" id="EKE68197.1"/>
    </source>
</evidence>
<evidence type="ECO:0000313" key="2">
    <source>
        <dbReference type="Proteomes" id="UP000006762"/>
    </source>
</evidence>
<dbReference type="Proteomes" id="UP000006762">
    <property type="component" value="Unassembled WGS sequence"/>
</dbReference>
<reference evidence="1 2" key="1">
    <citation type="submission" date="2012-09" db="EMBL/GenBank/DDBJ databases">
        <title>Celeribacter baekdonensis B30 Genome Sequencing.</title>
        <authorList>
            <person name="Wang W."/>
        </authorList>
    </citation>
    <scope>NUCLEOTIDE SEQUENCE [LARGE SCALE GENOMIC DNA]</scope>
    <source>
        <strain evidence="1 2">B30</strain>
    </source>
</reference>
<name>K2J092_9RHOB</name>
<sequence length="90" mass="9792">MCSLLEATENLADARQVALASKGEADATAMAMKQCCPESIFEIMNLAADGRLLNAKRSTCLAKAAMLRRSHEIAQMSKLYGVPMLYCLVH</sequence>
<dbReference type="EMBL" id="AMRK01000015">
    <property type="protein sequence ID" value="EKE68197.1"/>
    <property type="molecule type" value="Genomic_DNA"/>
</dbReference>
<keyword evidence="2" id="KW-1185">Reference proteome</keyword>
<proteinExistence type="predicted"/>
<comment type="caution">
    <text evidence="1">The sequence shown here is derived from an EMBL/GenBank/DDBJ whole genome shotgun (WGS) entry which is preliminary data.</text>
</comment>
<protein>
    <submittedName>
        <fullName evidence="1">Uncharacterized protein</fullName>
    </submittedName>
</protein>
<dbReference type="AlphaFoldDB" id="K2J092"/>